<evidence type="ECO:0000313" key="2">
    <source>
        <dbReference type="EMBL" id="CAG8753039.1"/>
    </source>
</evidence>
<proteinExistence type="predicted"/>
<feature type="region of interest" description="Disordered" evidence="1">
    <location>
        <begin position="71"/>
        <end position="101"/>
    </location>
</feature>
<protein>
    <submittedName>
        <fullName evidence="2">38768_t:CDS:1</fullName>
    </submittedName>
</protein>
<evidence type="ECO:0000256" key="1">
    <source>
        <dbReference type="SAM" id="MobiDB-lite"/>
    </source>
</evidence>
<feature type="non-terminal residue" evidence="2">
    <location>
        <position position="338"/>
    </location>
</feature>
<evidence type="ECO:0000313" key="3">
    <source>
        <dbReference type="Proteomes" id="UP000789901"/>
    </source>
</evidence>
<feature type="region of interest" description="Disordered" evidence="1">
    <location>
        <begin position="134"/>
        <end position="153"/>
    </location>
</feature>
<name>A0ABN7VB56_GIGMA</name>
<organism evidence="2 3">
    <name type="scientific">Gigaspora margarita</name>
    <dbReference type="NCBI Taxonomy" id="4874"/>
    <lineage>
        <taxon>Eukaryota</taxon>
        <taxon>Fungi</taxon>
        <taxon>Fungi incertae sedis</taxon>
        <taxon>Mucoromycota</taxon>
        <taxon>Glomeromycotina</taxon>
        <taxon>Glomeromycetes</taxon>
        <taxon>Diversisporales</taxon>
        <taxon>Gigasporaceae</taxon>
        <taxon>Gigaspora</taxon>
    </lineage>
</organism>
<reference evidence="2 3" key="1">
    <citation type="submission" date="2021-06" db="EMBL/GenBank/DDBJ databases">
        <authorList>
            <person name="Kallberg Y."/>
            <person name="Tangrot J."/>
            <person name="Rosling A."/>
        </authorList>
    </citation>
    <scope>NUCLEOTIDE SEQUENCE [LARGE SCALE GENOMIC DNA]</scope>
    <source>
        <strain evidence="2 3">120-4 pot B 10/14</strain>
    </source>
</reference>
<sequence>MPQEIQFVRIERETLQELGKDLRRDCTLHETSSVISSNICARPSKSKSLEDIKTDNFLDAQNKKEVSDMMRKKNREEKLLRGNEAPTSQTQETHNTSSVMSTPLISSEVSLSDGDNSSEIVEYLDSMTVKKLWDKNQDKSQNKTPQSHKKKGTENITQVIADVMQDKNLTDSTHATDAEYSAIKANQEETLCWTNYGKEFIIQYNDLVKNSNGKIGEKKVKGIIYDKILEHLIIIREKDNKNESEAHILPINENASLNSRLPISALPDDPEEKRKYVIEMVLDRFSCLSFNLVIKTCPVCNQKHKRDDIKGEWGDGDYYGEKTYRLTCWGMNIKIQSK</sequence>
<dbReference type="Proteomes" id="UP000789901">
    <property type="component" value="Unassembled WGS sequence"/>
</dbReference>
<dbReference type="EMBL" id="CAJVQB010012133">
    <property type="protein sequence ID" value="CAG8753039.1"/>
    <property type="molecule type" value="Genomic_DNA"/>
</dbReference>
<comment type="caution">
    <text evidence="2">The sequence shown here is derived from an EMBL/GenBank/DDBJ whole genome shotgun (WGS) entry which is preliminary data.</text>
</comment>
<feature type="compositionally biased region" description="Polar residues" evidence="1">
    <location>
        <begin position="85"/>
        <end position="101"/>
    </location>
</feature>
<accession>A0ABN7VB56</accession>
<keyword evidence="3" id="KW-1185">Reference proteome</keyword>
<gene>
    <name evidence="2" type="ORF">GMARGA_LOCUS16612</name>
</gene>
<feature type="compositionally biased region" description="Basic and acidic residues" evidence="1">
    <location>
        <begin position="71"/>
        <end position="81"/>
    </location>
</feature>